<dbReference type="InterPro" id="IPR029063">
    <property type="entry name" value="SAM-dependent_MTases_sf"/>
</dbReference>
<dbReference type="InterPro" id="IPR054168">
    <property type="entry name" value="PG_1098_Fer"/>
</dbReference>
<evidence type="ECO:0000259" key="2">
    <source>
        <dbReference type="Pfam" id="PF22013"/>
    </source>
</evidence>
<feature type="domain" description="PG-1098 ferredoxin-like" evidence="2">
    <location>
        <begin position="274"/>
        <end position="317"/>
    </location>
</feature>
<dbReference type="PANTHER" id="PTHR14741">
    <property type="entry name" value="S-ADENOSYLMETHIONINE-DEPENDENT METHYLTRANSFERASE RELATED"/>
    <property type="match status" value="1"/>
</dbReference>
<reference evidence="3" key="1">
    <citation type="submission" date="2019-08" db="EMBL/GenBank/DDBJ databases">
        <authorList>
            <person name="Kucharzyk K."/>
            <person name="Murdoch R.W."/>
            <person name="Higgins S."/>
            <person name="Loffler F."/>
        </authorList>
    </citation>
    <scope>NUCLEOTIDE SEQUENCE</scope>
</reference>
<accession>A0A644SQJ6</accession>
<dbReference type="Pfam" id="PF03602">
    <property type="entry name" value="Cons_hypoth95"/>
    <property type="match status" value="1"/>
</dbReference>
<dbReference type="CDD" id="cd02440">
    <property type="entry name" value="AdoMet_MTases"/>
    <property type="match status" value="1"/>
</dbReference>
<protein>
    <submittedName>
        <fullName evidence="3">Uncharacterized protein</fullName>
    </submittedName>
</protein>
<evidence type="ECO:0000259" key="1">
    <source>
        <dbReference type="Pfam" id="PF18096"/>
    </source>
</evidence>
<dbReference type="Pfam" id="PF22013">
    <property type="entry name" value="PG_1098_Fer"/>
    <property type="match status" value="1"/>
</dbReference>
<dbReference type="EMBL" id="VSSQ01000002">
    <property type="protein sequence ID" value="MPL55991.1"/>
    <property type="molecule type" value="Genomic_DNA"/>
</dbReference>
<dbReference type="SUPFAM" id="SSF53335">
    <property type="entry name" value="S-adenosyl-L-methionine-dependent methyltransferases"/>
    <property type="match status" value="1"/>
</dbReference>
<organism evidence="3">
    <name type="scientific">bioreactor metagenome</name>
    <dbReference type="NCBI Taxonomy" id="1076179"/>
    <lineage>
        <taxon>unclassified sequences</taxon>
        <taxon>metagenomes</taxon>
        <taxon>ecological metagenomes</taxon>
    </lineage>
</organism>
<dbReference type="Pfam" id="PF18096">
    <property type="entry name" value="Thump_like"/>
    <property type="match status" value="1"/>
</dbReference>
<feature type="domain" description="THUMP-like" evidence="1">
    <location>
        <begin position="319"/>
        <end position="370"/>
    </location>
</feature>
<dbReference type="PANTHER" id="PTHR14741:SF32">
    <property type="entry name" value="TRIMETHYLGUANOSINE SYNTHASE"/>
    <property type="match status" value="1"/>
</dbReference>
<dbReference type="Gene3D" id="3.40.50.150">
    <property type="entry name" value="Vaccinia Virus protein VP39"/>
    <property type="match status" value="1"/>
</dbReference>
<dbReference type="AlphaFoldDB" id="A0A644SQJ6"/>
<dbReference type="Gene3D" id="1.10.10.1110">
    <property type="entry name" value="Methyltransferase PG1098, N-terminal domain"/>
    <property type="match status" value="1"/>
</dbReference>
<dbReference type="InterPro" id="IPR041497">
    <property type="entry name" value="Thump-like"/>
</dbReference>
<proteinExistence type="predicted"/>
<name>A0A644SQJ6_9ZZZZ</name>
<sequence length="383" mass="44562">MIKLLNQEIQQYINANLNADLHSLLLKKSPFPEVSIQELVQQIKGRKVAEKKFPFLNQENIIFPPNLNLEQASSQDTADFKKQFFKGRKFIDLTCGFGIDAYFLSQNFEEITLIEQNTELLDIVKHNWEVLGRKANFINQKLEDFLKNNKEKFDLIYLDPARRDNHNRKVFLLEDLSPNIIEIQEQLSDISTEVLIKLSPLIDIQNLVSSLKNIHKIWIIAVKNEVKEVLVYLKKTENKPEISCINLQSTEPEFHFNLDDEKHCQSEFSIPKIYLYIPNNSLLKSGAFNLVSEKFGLKKLHQNTHIYTSEEKIEHFPGRIFETEEINSKAIKKGEQFNIITKNFPLKPEEIKKKYKIKDGGNQYFIAVKSLSGNHFLVGKLLD</sequence>
<evidence type="ECO:0000313" key="3">
    <source>
        <dbReference type="EMBL" id="MPL55991.1"/>
    </source>
</evidence>
<gene>
    <name evidence="3" type="ORF">SDC9_01473</name>
</gene>
<comment type="caution">
    <text evidence="3">The sequence shown here is derived from an EMBL/GenBank/DDBJ whole genome shotgun (WGS) entry which is preliminary data.</text>
</comment>